<dbReference type="AlphaFoldDB" id="A0A292III7"/>
<dbReference type="KEGG" id="mamp:MAMA39_02850"/>
<name>A0A292III7_9MOLU</name>
<reference evidence="2 3" key="1">
    <citation type="journal article" date="2015" name="Clin. Infect. Dis.">
        <title>Genomic Investigations unmask Mycoplasma amphoriforme, a new respiratory pathogen.</title>
        <authorList>
            <person name="Gillespie S.H."/>
            <person name="Ling C.L."/>
            <person name="Oravcova K."/>
            <person name="Pinheiro M."/>
            <person name="Wells L."/>
            <person name="Bryant J.M."/>
            <person name="McHugh T.D."/>
            <person name="Bebear C."/>
            <person name="Webster D."/>
            <person name="Harris S.R."/>
            <person name="Seth-Smith H.M."/>
            <person name="Thomson N.R."/>
        </authorList>
    </citation>
    <scope>NUCLEOTIDE SEQUENCE [LARGE SCALE GENOMIC DNA]</scope>
    <source>
        <strain evidence="2 3">A39</strain>
    </source>
</reference>
<dbReference type="InterPro" id="IPR024503">
    <property type="entry name" value="DUF3196"/>
</dbReference>
<protein>
    <submittedName>
        <fullName evidence="2">Uncharacterized protein</fullName>
    </submittedName>
</protein>
<accession>A0A292III7</accession>
<dbReference type="RefSeq" id="WP_343251753.1">
    <property type="nucleotide sequence ID" value="NZ_HG937516.1"/>
</dbReference>
<evidence type="ECO:0000256" key="1">
    <source>
        <dbReference type="SAM" id="MobiDB-lite"/>
    </source>
</evidence>
<keyword evidence="3" id="KW-1185">Reference proteome</keyword>
<dbReference type="Gene3D" id="1.10.472.40">
    <property type="entry name" value="Hypothetical protein mg237 homolog, domain 3"/>
    <property type="match status" value="1"/>
</dbReference>
<organism evidence="2 3">
    <name type="scientific">Mycoplasma amphoriforme A39</name>
    <dbReference type="NCBI Taxonomy" id="572419"/>
    <lineage>
        <taxon>Bacteria</taxon>
        <taxon>Bacillati</taxon>
        <taxon>Mycoplasmatota</taxon>
        <taxon>Mollicutes</taxon>
        <taxon>Mycoplasmataceae</taxon>
        <taxon>Mycoplasma</taxon>
    </lineage>
</organism>
<sequence length="327" mass="37890">MNKKTKVKIIDKPGGDNHNNKGVDQKMVDQMVRDYEKKYMNDSSKVYSLTLNELTGKPPINTAEEILQKFHDTNAKKAISGYSFYKQIFELINQNLQEKNIKKAVELIDEELQMSYVPKEVEEHLNMYEELIVELINKQQEAALGHLTSKELISKAFANFPSNLALLEIVQTKPPGYFQREQFSFIMPYLTAKDTDNHWKIYLFEIFSKVREFEGIEVKMENSDTGTIRYAKIGSQLSSNETNDYFAKLTNLINELVTDEPSLTTLALDLVNRFILFYFPAHPEINVDLLAKEIVQYVYHSLNFNHNVKKRSETSVLIDKILTKVQI</sequence>
<evidence type="ECO:0000313" key="2">
    <source>
        <dbReference type="EMBL" id="CDN40406.1"/>
    </source>
</evidence>
<dbReference type="Pfam" id="PF11428">
    <property type="entry name" value="DUF3196"/>
    <property type="match status" value="1"/>
</dbReference>
<feature type="region of interest" description="Disordered" evidence="1">
    <location>
        <begin position="1"/>
        <end position="21"/>
    </location>
</feature>
<evidence type="ECO:0000313" key="3">
    <source>
        <dbReference type="Proteomes" id="UP000261764"/>
    </source>
</evidence>
<dbReference type="Proteomes" id="UP000261764">
    <property type="component" value="Chromosome I"/>
</dbReference>
<gene>
    <name evidence="2" type="ORF">MAMA39_02850</name>
</gene>
<dbReference type="EMBL" id="HG937516">
    <property type="protein sequence ID" value="CDN40406.1"/>
    <property type="molecule type" value="Genomic_DNA"/>
</dbReference>
<dbReference type="SUPFAM" id="SSF116965">
    <property type="entry name" value="Hypothetical protein MPN330"/>
    <property type="match status" value="1"/>
</dbReference>
<feature type="compositionally biased region" description="Basic and acidic residues" evidence="1">
    <location>
        <begin position="8"/>
        <end position="21"/>
    </location>
</feature>
<proteinExistence type="predicted"/>